<evidence type="ECO:0000256" key="1">
    <source>
        <dbReference type="SAM" id="MobiDB-lite"/>
    </source>
</evidence>
<reference evidence="2 3" key="1">
    <citation type="journal article" date="2018" name="IMA Fungus">
        <title>IMA Genome-F 9: Draft genome sequence of Annulohypoxylon stygium, Aspergillus mulundensis, Berkeleyomyces basicola (syn. Thielaviopsis basicola), Ceratocystis smalleyi, two Cercospora beticola strains, Coleophoma cylindrospora, Fusarium fracticaudum, Phialophora cf. hyalina, and Morchella septimelata.</title>
        <authorList>
            <person name="Wingfield B.D."/>
            <person name="Bills G.F."/>
            <person name="Dong Y."/>
            <person name="Huang W."/>
            <person name="Nel W.J."/>
            <person name="Swalarsk-Parry B.S."/>
            <person name="Vaghefi N."/>
            <person name="Wilken P.M."/>
            <person name="An Z."/>
            <person name="de Beer Z.W."/>
            <person name="De Vos L."/>
            <person name="Chen L."/>
            <person name="Duong T.A."/>
            <person name="Gao Y."/>
            <person name="Hammerbacher A."/>
            <person name="Kikkert J.R."/>
            <person name="Li Y."/>
            <person name="Li H."/>
            <person name="Li K."/>
            <person name="Li Q."/>
            <person name="Liu X."/>
            <person name="Ma X."/>
            <person name="Naidoo K."/>
            <person name="Pethybridge S.J."/>
            <person name="Sun J."/>
            <person name="Steenkamp E.T."/>
            <person name="van der Nest M.A."/>
            <person name="van Wyk S."/>
            <person name="Wingfield M.J."/>
            <person name="Xiong C."/>
            <person name="Yue Q."/>
            <person name="Zhang X."/>
        </authorList>
    </citation>
    <scope>NUCLEOTIDE SEQUENCE [LARGE SCALE GENOMIC DNA]</scope>
    <source>
        <strain evidence="2 3">BP 5553</strain>
    </source>
</reference>
<feature type="compositionally biased region" description="Polar residues" evidence="1">
    <location>
        <begin position="361"/>
        <end position="376"/>
    </location>
</feature>
<dbReference type="Gene3D" id="3.30.710.10">
    <property type="entry name" value="Potassium Channel Kv1.1, Chain A"/>
    <property type="match status" value="1"/>
</dbReference>
<proteinExistence type="predicted"/>
<evidence type="ECO:0000313" key="3">
    <source>
        <dbReference type="Proteomes" id="UP000254866"/>
    </source>
</evidence>
<accession>A0A370U301</accession>
<dbReference type="OrthoDB" id="194443at2759"/>
<feature type="region of interest" description="Disordered" evidence="1">
    <location>
        <begin position="1"/>
        <end position="69"/>
    </location>
</feature>
<keyword evidence="3" id="KW-1185">Reference proteome</keyword>
<feature type="region of interest" description="Disordered" evidence="1">
    <location>
        <begin position="354"/>
        <end position="445"/>
    </location>
</feature>
<feature type="compositionally biased region" description="Basic and acidic residues" evidence="1">
    <location>
        <begin position="398"/>
        <end position="411"/>
    </location>
</feature>
<dbReference type="AlphaFoldDB" id="A0A370U301"/>
<evidence type="ECO:0008006" key="4">
    <source>
        <dbReference type="Google" id="ProtNLM"/>
    </source>
</evidence>
<dbReference type="EMBL" id="NPIC01000001">
    <property type="protein sequence ID" value="RDL42159.1"/>
    <property type="molecule type" value="Genomic_DNA"/>
</dbReference>
<dbReference type="InterPro" id="IPR011333">
    <property type="entry name" value="SKP1/BTB/POZ_sf"/>
</dbReference>
<comment type="caution">
    <text evidence="2">The sequence shown here is derived from an EMBL/GenBank/DDBJ whole genome shotgun (WGS) entry which is preliminary data.</text>
</comment>
<name>A0A370U301_9HELO</name>
<dbReference type="Proteomes" id="UP000254866">
    <property type="component" value="Unassembled WGS sequence"/>
</dbReference>
<sequence>MPPKTKRTPAAANADVQEPKPKRQQKAKAPAQKDAKTPKPTRVKSLAAKAASTPPIPPSLIPQGHQKRSPLNFSTPNPTFVTVYAGALPNTQVFVLHKSAITHYSPVFAKILSSALPSNPTNVANAATTTRILATSQAPKAATADPGSIPSRNSSTILSTPITLSTTQITMEAIHLPTVSASVFGLFTNWLYFQELPPPTPPDQLPDPLELTELWIFGSTYLIPSLQNTAILPLIYLLSHHDLIFGNLEGLGDFRMSKLKTFCDLAYSESIVIGRDEVQRGDRKRQLKQLAVDSVLRYIAKGIAVADWVPDFPKAMVVDFTTEMVRCVEGLPKLAKGVIGSRDKSYLVGVNEEKGDALRPQSGQQAEQARNRNTSADGGDMAMNKEGERSQTRNISRKHSDNRADERREDSSAMGTGNPDKLQAGSSGTQKDERNAVAKQQNAEV</sequence>
<organism evidence="2 3">
    <name type="scientific">Venustampulla echinocandica</name>
    <dbReference type="NCBI Taxonomy" id="2656787"/>
    <lineage>
        <taxon>Eukaryota</taxon>
        <taxon>Fungi</taxon>
        <taxon>Dikarya</taxon>
        <taxon>Ascomycota</taxon>
        <taxon>Pezizomycotina</taxon>
        <taxon>Leotiomycetes</taxon>
        <taxon>Helotiales</taxon>
        <taxon>Pleuroascaceae</taxon>
        <taxon>Venustampulla</taxon>
    </lineage>
</organism>
<evidence type="ECO:0000313" key="2">
    <source>
        <dbReference type="EMBL" id="RDL42159.1"/>
    </source>
</evidence>
<gene>
    <name evidence="2" type="ORF">BP5553_02138</name>
</gene>
<protein>
    <recommendedName>
        <fullName evidence="4">BTB domain-containing protein</fullName>
    </recommendedName>
</protein>
<dbReference type="GeneID" id="43594987"/>
<dbReference type="RefSeq" id="XP_031874815.1">
    <property type="nucleotide sequence ID" value="XM_032010761.1"/>
</dbReference>